<evidence type="ECO:0000256" key="2">
    <source>
        <dbReference type="ARBA" id="ARBA00023015"/>
    </source>
</evidence>
<keyword evidence="8" id="KW-1185">Reference proteome</keyword>
<organism evidence="7 8">
    <name type="scientific">Allopusillimonas soli</name>
    <dbReference type="NCBI Taxonomy" id="659016"/>
    <lineage>
        <taxon>Bacteria</taxon>
        <taxon>Pseudomonadati</taxon>
        <taxon>Pseudomonadota</taxon>
        <taxon>Betaproteobacteria</taxon>
        <taxon>Burkholderiales</taxon>
        <taxon>Alcaligenaceae</taxon>
        <taxon>Allopusillimonas</taxon>
    </lineage>
</organism>
<dbReference type="InterPro" id="IPR050109">
    <property type="entry name" value="HTH-type_TetR-like_transc_reg"/>
</dbReference>
<name>A0A853F7B9_9BURK</name>
<dbReference type="PROSITE" id="PS01081">
    <property type="entry name" value="HTH_TETR_1"/>
    <property type="match status" value="1"/>
</dbReference>
<evidence type="ECO:0000313" key="7">
    <source>
        <dbReference type="EMBL" id="NYT36484.1"/>
    </source>
</evidence>
<dbReference type="PRINTS" id="PR00455">
    <property type="entry name" value="HTHTETR"/>
</dbReference>
<keyword evidence="1" id="KW-0678">Repressor</keyword>
<gene>
    <name evidence="7" type="ORF">H0A68_06330</name>
</gene>
<keyword evidence="3 5" id="KW-0238">DNA-binding</keyword>
<dbReference type="InterPro" id="IPR009057">
    <property type="entry name" value="Homeodomain-like_sf"/>
</dbReference>
<protein>
    <submittedName>
        <fullName evidence="7">TetR/AcrR family transcriptional regulator</fullName>
    </submittedName>
</protein>
<dbReference type="InterPro" id="IPR023772">
    <property type="entry name" value="DNA-bd_HTH_TetR-type_CS"/>
</dbReference>
<dbReference type="Gene3D" id="1.10.357.10">
    <property type="entry name" value="Tetracycline Repressor, domain 2"/>
    <property type="match status" value="1"/>
</dbReference>
<dbReference type="OrthoDB" id="2356263at2"/>
<dbReference type="GO" id="GO:0000976">
    <property type="term" value="F:transcription cis-regulatory region binding"/>
    <property type="evidence" value="ECO:0007669"/>
    <property type="project" value="TreeGrafter"/>
</dbReference>
<sequence length="229" mass="25486">MNDKARTARKIAGDKTRTHILDVAERICAEKGFDALSMRAISDEASVNLGAVTYHFGGKDGLFEALFKRRVLPLNEERLSLLDAALSQPRGVQLEDVIRAFVEPPMRLSAPAHKLSGNSAIVVMQFLSRAFSMPGEGQFLGTYYEPVRSRFILALKQLLPEVPLEAVIWGYNLMVGAIIYAMGGPERMERRPEVFAATPMHFETDVDVLVNRFVQFFSAGFSAYQQQSA</sequence>
<dbReference type="InterPro" id="IPR001647">
    <property type="entry name" value="HTH_TetR"/>
</dbReference>
<evidence type="ECO:0000256" key="1">
    <source>
        <dbReference type="ARBA" id="ARBA00022491"/>
    </source>
</evidence>
<proteinExistence type="predicted"/>
<dbReference type="Pfam" id="PF00440">
    <property type="entry name" value="TetR_N"/>
    <property type="match status" value="1"/>
</dbReference>
<evidence type="ECO:0000256" key="3">
    <source>
        <dbReference type="ARBA" id="ARBA00023125"/>
    </source>
</evidence>
<evidence type="ECO:0000313" key="8">
    <source>
        <dbReference type="Proteomes" id="UP000580517"/>
    </source>
</evidence>
<feature type="DNA-binding region" description="H-T-H motif" evidence="5">
    <location>
        <begin position="37"/>
        <end position="56"/>
    </location>
</feature>
<accession>A0A853F7B9</accession>
<keyword evidence="2" id="KW-0805">Transcription regulation</keyword>
<dbReference type="AlphaFoldDB" id="A0A853F7B9"/>
<evidence type="ECO:0000256" key="4">
    <source>
        <dbReference type="ARBA" id="ARBA00023163"/>
    </source>
</evidence>
<dbReference type="Pfam" id="PF17939">
    <property type="entry name" value="TetR_C_30"/>
    <property type="match status" value="1"/>
</dbReference>
<dbReference type="PANTHER" id="PTHR30055">
    <property type="entry name" value="HTH-TYPE TRANSCRIPTIONAL REGULATOR RUTR"/>
    <property type="match status" value="1"/>
</dbReference>
<dbReference type="PANTHER" id="PTHR30055:SF234">
    <property type="entry name" value="HTH-TYPE TRANSCRIPTIONAL REGULATOR BETI"/>
    <property type="match status" value="1"/>
</dbReference>
<dbReference type="EMBL" id="JACCEW010000002">
    <property type="protein sequence ID" value="NYT36484.1"/>
    <property type="molecule type" value="Genomic_DNA"/>
</dbReference>
<reference evidence="7 8" key="1">
    <citation type="submission" date="2020-07" db="EMBL/GenBank/DDBJ databases">
        <title>Taxonomic revisions and descriptions of new bacterial species based on genomic comparisons in the high-G+C-content subgroup of the family Alcaligenaceae.</title>
        <authorList>
            <person name="Szabo A."/>
            <person name="Felfoldi T."/>
        </authorList>
    </citation>
    <scope>NUCLEOTIDE SEQUENCE [LARGE SCALE GENOMIC DNA]</scope>
    <source>
        <strain evidence="7 8">DSM 25264</strain>
    </source>
</reference>
<dbReference type="GO" id="GO:0003700">
    <property type="term" value="F:DNA-binding transcription factor activity"/>
    <property type="evidence" value="ECO:0007669"/>
    <property type="project" value="TreeGrafter"/>
</dbReference>
<evidence type="ECO:0000256" key="5">
    <source>
        <dbReference type="PROSITE-ProRule" id="PRU00335"/>
    </source>
</evidence>
<dbReference type="SUPFAM" id="SSF48498">
    <property type="entry name" value="Tetracyclin repressor-like, C-terminal domain"/>
    <property type="match status" value="1"/>
</dbReference>
<dbReference type="InterPro" id="IPR036271">
    <property type="entry name" value="Tet_transcr_reg_TetR-rel_C_sf"/>
</dbReference>
<dbReference type="PROSITE" id="PS50977">
    <property type="entry name" value="HTH_TETR_2"/>
    <property type="match status" value="1"/>
</dbReference>
<comment type="caution">
    <text evidence="7">The sequence shown here is derived from an EMBL/GenBank/DDBJ whole genome shotgun (WGS) entry which is preliminary data.</text>
</comment>
<evidence type="ECO:0000259" key="6">
    <source>
        <dbReference type="PROSITE" id="PS50977"/>
    </source>
</evidence>
<dbReference type="SUPFAM" id="SSF46689">
    <property type="entry name" value="Homeodomain-like"/>
    <property type="match status" value="1"/>
</dbReference>
<dbReference type="Proteomes" id="UP000580517">
    <property type="component" value="Unassembled WGS sequence"/>
</dbReference>
<dbReference type="RefSeq" id="WP_129968457.1">
    <property type="nucleotide sequence ID" value="NZ_JACCEW010000002.1"/>
</dbReference>
<feature type="domain" description="HTH tetR-type" evidence="6">
    <location>
        <begin position="14"/>
        <end position="74"/>
    </location>
</feature>
<keyword evidence="4" id="KW-0804">Transcription</keyword>
<dbReference type="InterPro" id="IPR041586">
    <property type="entry name" value="PsrA_TetR_C"/>
</dbReference>